<reference evidence="1" key="1">
    <citation type="journal article" date="2024" name="Nat. Commun.">
        <title>Cas12e orthologs evolve variable structural elements to facilitate dsDNA cleavage.</title>
        <authorList>
            <person name="Li D."/>
            <person name="Zhang S."/>
            <person name="Lin S."/>
            <person name="Xing W."/>
            <person name="Yang Y."/>
            <person name="Zhu F."/>
            <person name="Su D."/>
            <person name="Chen C."/>
            <person name="Liu J.G."/>
        </authorList>
    </citation>
    <scope>STRUCTURE BY ELECTRON MICROSCOPY (2.92 ANGSTROMS)</scope>
</reference>
<sequence>MPTKNRKTDSTSIHASLRHLLQLGLKRSEAAIPQTITRTAKFKINTAIKPGLIPLLNAQFDAVEGFRRKVLGELEAWWNEDPEAFQKMVKCSMKMKFQGKSSCYAWLYTHFLKGATLAQGLSRDAANSLLDNMGGGLKSFLTRRAHVAEEIRKRYDQNLGDWDDGLKDLAAEHGLELPPPPPRVNFEKLTAQEIEKYNDWVGRTRAWGNLLLIQKKKVERRDACLPRYLKGYPGFPGSQRYATASAMAAALAELEQAAREQYGKARARFAKVSAESWAQTVERFAPAPVRAEHGRPEPRTAHQTVSARLAALIAAQPGWQPAQLAEEILAGVLRGAEKLKTHLSKCGSHDRQAVIKLANLYNVAVAFALEPVRVAGDYLSFYAEETPKRKAFGNVRGALHQPSDDTAAIQITGFSINDEGSPNYNGLLVCKQSGDRLHDEWAFLFCHQPGQVFQLAAEDAKLRGKILTEWLGFGSQGGSRKKAEASAKKMIRRPVWMNEKTPPTILPLAFGVRQGREYLWHFDRNLRTKEGWVLGNGRLLRVMPPGRPHAADFYLTLTLEREAPPLAEVAAEKYIGIARGEAVPAAYAIIDREGRLLAGGKIAEAFRDQQRKTNDEKRELQRTAGGYTKAFRSKERNRARALGGEVTRAIFALSAAHRAPVILANLNSSLATRGGKGTMMSQMQYERMLVALEQKFAEAGLYALPSAPKYRKGDNGFIKLVGPAYTSATCSACGHVHSSDFYEKLADTLEGKCGSSWCVTLPNGEQQQLPDAYTFWLKGKGEQTKSTHERLEELLKGKSVAKLAKTNRRKLVGLLKSRWLPYRATQADFSCVLCGHTMNAAEQGALNIARKFLFRTERGKQAGELTEAERRKMRADWQNWYKEKLRTVWRAPERGDGNG</sequence>
<proteinExistence type="evidence at protein level"/>
<organism evidence="1">
    <name type="scientific">Lentisphaerota</name>
    <dbReference type="NCBI Taxonomy" id="256845"/>
    <lineage>
        <taxon>Bacteria</taxon>
        <taxon>Pseudomonadati</taxon>
    </lineage>
</organism>
<accession>A0ABF7PQ71</accession>
<keyword evidence="1" id="KW-0002">3D-structure</keyword>
<name>A0ABF7PQ71_9BACT</name>
<dbReference type="NCBIfam" id="NF045604">
    <property type="entry name" value="cas_Cas12e_CasX"/>
    <property type="match status" value="1"/>
</dbReference>
<protein>
    <submittedName>
        <fullName evidence="1">dLesCas12e</fullName>
    </submittedName>
</protein>
<evidence type="ECO:0000313" key="1">
    <source>
        <dbReference type="PDB" id="8Y2I"/>
    </source>
</evidence>
<dbReference type="EMDB" id="EMD-38856"/>
<dbReference type="AlphaFoldDB" id="A0ABF7PQ71"/>
<dbReference type="PDB" id="8Y2I">
    <property type="method" value="EM"/>
    <property type="resolution" value="2.92 A"/>
    <property type="chains" value="A=1-899"/>
</dbReference>